<name>A0ABX1AHG2_9ACTN</name>
<reference evidence="2 3" key="1">
    <citation type="submission" date="2020-03" db="EMBL/GenBank/DDBJ databases">
        <title>Draft genome of Streptomyces sp. ventii, isolated from the Axial Seamount in the Pacific Ocean, and resequencing of the two type strains Streptomyces lonarensis strain NCL 716 and Streptomyces bohaiensis strain 11A07.</title>
        <authorList>
            <person name="Loughran R.M."/>
            <person name="Pfannmuller K.M."/>
            <person name="Wasson B.J."/>
            <person name="Deadmond M.C."/>
            <person name="Paddock B.E."/>
            <person name="Koyack M.J."/>
            <person name="Gallegos D.A."/>
            <person name="Mitchell E.A."/>
            <person name="Ushijima B."/>
            <person name="Saw J.H."/>
            <person name="Mcphail K.L."/>
            <person name="Videau P."/>
        </authorList>
    </citation>
    <scope>NUCLEOTIDE SEQUENCE [LARGE SCALE GENOMIC DNA]</scope>
    <source>
        <strain evidence="3">5675061</strain>
    </source>
</reference>
<accession>A0ABX1AHG2</accession>
<evidence type="ECO:0000313" key="2">
    <source>
        <dbReference type="EMBL" id="NJP65106.1"/>
    </source>
</evidence>
<feature type="compositionally biased region" description="Low complexity" evidence="1">
    <location>
        <begin position="259"/>
        <end position="277"/>
    </location>
</feature>
<comment type="caution">
    <text evidence="2">The sequence shown here is derived from an EMBL/GenBank/DDBJ whole genome shotgun (WGS) entry which is preliminary data.</text>
</comment>
<dbReference type="EMBL" id="JAAVJB010000007">
    <property type="protein sequence ID" value="NJP65106.1"/>
    <property type="molecule type" value="Genomic_DNA"/>
</dbReference>
<dbReference type="InterPro" id="IPR011990">
    <property type="entry name" value="TPR-like_helical_dom_sf"/>
</dbReference>
<evidence type="ECO:0000313" key="3">
    <source>
        <dbReference type="Proteomes" id="UP000746503"/>
    </source>
</evidence>
<protein>
    <recommendedName>
        <fullName evidence="4">Tetratricopeptide repeat protein</fullName>
    </recommendedName>
</protein>
<feature type="region of interest" description="Disordered" evidence="1">
    <location>
        <begin position="258"/>
        <end position="277"/>
    </location>
</feature>
<evidence type="ECO:0008006" key="4">
    <source>
        <dbReference type="Google" id="ProtNLM"/>
    </source>
</evidence>
<gene>
    <name evidence="2" type="ORF">HCJ92_02090</name>
</gene>
<keyword evidence="3" id="KW-1185">Reference proteome</keyword>
<evidence type="ECO:0000256" key="1">
    <source>
        <dbReference type="SAM" id="MobiDB-lite"/>
    </source>
</evidence>
<organism evidence="2 3">
    <name type="scientific">Streptomyces spiramenti</name>
    <dbReference type="NCBI Taxonomy" id="2720606"/>
    <lineage>
        <taxon>Bacteria</taxon>
        <taxon>Bacillati</taxon>
        <taxon>Actinomycetota</taxon>
        <taxon>Actinomycetes</taxon>
        <taxon>Kitasatosporales</taxon>
        <taxon>Streptomycetaceae</taxon>
        <taxon>Streptomyces</taxon>
    </lineage>
</organism>
<sequence>MADPAVLRTVRSEGDDPLTRAVWRLRSRGCWEEAAGLLTPLVPHHHGAALRQVELYVERCVHTSEGWDKAEEALRAAESLPLTDAERGVAACERGYLAYASTHLGVRDRTDEARSALGRAAALLEPAGPGRPLLDFRRGLMTQHLSDSPQGAEASYRRAHAEATARGDRPLRAAVARQLGWLAVLAGETAVAREHFVDSLRLCEETGHLVGAAPALAALAEVAPEPEAARLRAEAARLVRLLGDVPRWLVPRLVPAQSPPDAAEACAPPAEASAEAG</sequence>
<dbReference type="Proteomes" id="UP000746503">
    <property type="component" value="Unassembled WGS sequence"/>
</dbReference>
<proteinExistence type="predicted"/>
<dbReference type="Gene3D" id="1.25.40.10">
    <property type="entry name" value="Tetratricopeptide repeat domain"/>
    <property type="match status" value="1"/>
</dbReference>